<reference evidence="2" key="1">
    <citation type="submission" date="2022-11" db="EMBL/GenBank/DDBJ databases">
        <title>Chromosomal genome sequence assembly and mating type (MAT) locus characterization of the leprose asexual lichenized fungus Lepraria neglecta (Nyl.) Erichsen.</title>
        <authorList>
            <person name="Allen J.L."/>
            <person name="Pfeffer B."/>
        </authorList>
    </citation>
    <scope>NUCLEOTIDE SEQUENCE</scope>
    <source>
        <strain evidence="2">Allen 5258</strain>
    </source>
</reference>
<feature type="compositionally biased region" description="Polar residues" evidence="1">
    <location>
        <begin position="654"/>
        <end position="663"/>
    </location>
</feature>
<evidence type="ECO:0000313" key="3">
    <source>
        <dbReference type="Proteomes" id="UP001276659"/>
    </source>
</evidence>
<feature type="region of interest" description="Disordered" evidence="1">
    <location>
        <begin position="173"/>
        <end position="192"/>
    </location>
</feature>
<feature type="region of interest" description="Disordered" evidence="1">
    <location>
        <begin position="204"/>
        <end position="223"/>
    </location>
</feature>
<feature type="compositionally biased region" description="Pro residues" evidence="1">
    <location>
        <begin position="488"/>
        <end position="497"/>
    </location>
</feature>
<dbReference type="PANTHER" id="PTHR48125:SF10">
    <property type="entry name" value="OS12G0136300 PROTEIN"/>
    <property type="match status" value="1"/>
</dbReference>
<feature type="region of interest" description="Disordered" evidence="1">
    <location>
        <begin position="368"/>
        <end position="516"/>
    </location>
</feature>
<dbReference type="EMBL" id="JASNWA010000007">
    <property type="protein sequence ID" value="KAK3172680.1"/>
    <property type="molecule type" value="Genomic_DNA"/>
</dbReference>
<feature type="region of interest" description="Disordered" evidence="1">
    <location>
        <begin position="142"/>
        <end position="161"/>
    </location>
</feature>
<feature type="region of interest" description="Disordered" evidence="1">
    <location>
        <begin position="111"/>
        <end position="131"/>
    </location>
</feature>
<feature type="compositionally biased region" description="Polar residues" evidence="1">
    <location>
        <begin position="737"/>
        <end position="748"/>
    </location>
</feature>
<evidence type="ECO:0000313" key="2">
    <source>
        <dbReference type="EMBL" id="KAK3172680.1"/>
    </source>
</evidence>
<dbReference type="PANTHER" id="PTHR48125">
    <property type="entry name" value="LP07818P1"/>
    <property type="match status" value="1"/>
</dbReference>
<feature type="compositionally biased region" description="Basic and acidic residues" evidence="1">
    <location>
        <begin position="712"/>
        <end position="735"/>
    </location>
</feature>
<feature type="region of interest" description="Disordered" evidence="1">
    <location>
        <begin position="544"/>
        <end position="668"/>
    </location>
</feature>
<accession>A0AAD9Z769</accession>
<feature type="region of interest" description="Disordered" evidence="1">
    <location>
        <begin position="682"/>
        <end position="756"/>
    </location>
</feature>
<feature type="compositionally biased region" description="Basic and acidic residues" evidence="1">
    <location>
        <begin position="206"/>
        <end position="223"/>
    </location>
</feature>
<protein>
    <submittedName>
        <fullName evidence="2">Uncharacterized protein</fullName>
    </submittedName>
</protein>
<evidence type="ECO:0000256" key="1">
    <source>
        <dbReference type="SAM" id="MobiDB-lite"/>
    </source>
</evidence>
<organism evidence="2 3">
    <name type="scientific">Lepraria neglecta</name>
    <dbReference type="NCBI Taxonomy" id="209136"/>
    <lineage>
        <taxon>Eukaryota</taxon>
        <taxon>Fungi</taxon>
        <taxon>Dikarya</taxon>
        <taxon>Ascomycota</taxon>
        <taxon>Pezizomycotina</taxon>
        <taxon>Lecanoromycetes</taxon>
        <taxon>OSLEUM clade</taxon>
        <taxon>Lecanoromycetidae</taxon>
        <taxon>Lecanorales</taxon>
        <taxon>Lecanorineae</taxon>
        <taxon>Stereocaulaceae</taxon>
        <taxon>Lepraria</taxon>
    </lineage>
</organism>
<feature type="compositionally biased region" description="Basic and acidic residues" evidence="1">
    <location>
        <begin position="87"/>
        <end position="98"/>
    </location>
</feature>
<keyword evidence="3" id="KW-1185">Reference proteome</keyword>
<feature type="compositionally biased region" description="Basic and acidic residues" evidence="1">
    <location>
        <begin position="455"/>
        <end position="468"/>
    </location>
</feature>
<proteinExistence type="predicted"/>
<feature type="compositionally biased region" description="Pro residues" evidence="1">
    <location>
        <begin position="568"/>
        <end position="577"/>
    </location>
</feature>
<feature type="compositionally biased region" description="Low complexity" evidence="1">
    <location>
        <begin position="22"/>
        <end position="33"/>
    </location>
</feature>
<name>A0AAD9Z769_9LECA</name>
<feature type="compositionally biased region" description="Basic and acidic residues" evidence="1">
    <location>
        <begin position="113"/>
        <end position="131"/>
    </location>
</feature>
<dbReference type="Proteomes" id="UP001276659">
    <property type="component" value="Unassembled WGS sequence"/>
</dbReference>
<gene>
    <name evidence="2" type="ORF">OEA41_006004</name>
</gene>
<feature type="compositionally biased region" description="Basic and acidic residues" evidence="1">
    <location>
        <begin position="175"/>
        <end position="192"/>
    </location>
</feature>
<feature type="compositionally biased region" description="Low complexity" evidence="1">
    <location>
        <begin position="40"/>
        <end position="54"/>
    </location>
</feature>
<comment type="caution">
    <text evidence="2">The sequence shown here is derived from an EMBL/GenBank/DDBJ whole genome shotgun (WGS) entry which is preliminary data.</text>
</comment>
<feature type="compositionally biased region" description="Polar residues" evidence="1">
    <location>
        <begin position="504"/>
        <end position="513"/>
    </location>
</feature>
<dbReference type="AlphaFoldDB" id="A0AAD9Z769"/>
<feature type="region of interest" description="Disordered" evidence="1">
    <location>
        <begin position="13"/>
        <end position="98"/>
    </location>
</feature>
<sequence>MTLKSIATSVAVEAGIKQRQRPAPAASPMTASAFRSSIEPRSAPAATPTPASARLVNESRRASSRRSKGPLNVSSDSEEVEMIEPAFDPKPELESQRKDIDRILETVSNLRGDIGRPFDPKPELESQRKDINRISETVSNLREDIGRPFDPKPELESQRKDIDRILETVSNLRGDIGRPFDPKPELESQRKDIDRIFETVSNLRGDIGRPFDPKPELESQRKDIDRILETVSNLRGDIGRPFDPKPELESQRKEIDRILETVSNLQQGPPFDPVPELESQRKDIDRIVETVSNLRGDMDFIKDSISNVETRQLGTFAQPQNFAEEIDILTENVSKFSKGLSEVEGLKFDIKMIQQRLKRLEEDRLRKRTSLTAAEHTQDPTRFSTPMPAVKASSQPTPRNHTELFRESFLNSRDPFPKNPSRTFSEMPSGGHPLRNEHQLSNDYDDMNGNYEPYEDSRPSNHQTHTDTTRGNANGETYPMPASNTADLPPPRPPYTPLDPRLSDTPQSSTNGYAESLPRPAFTAHATQPTNHPILTPGIQEASTVPRYPSEGLPVSDGEQVDAVQPQPQYPPPPQMPAPQAQMVSNSNKRRHRRTSVPTRLPTPPGWQGTPGTGAETDTEPNRSKRRKTTAFGETSPGSLSSPAPATSIEAANARQSPSSSGLLRNEKGLLFKTNGKIDGRSMRYLSQNKEKRIHRPTQGPRDAEGYLLRPDGTRDARSVRIIDEAKRKKAEAGKTESGQTVAGQTMATVGADGAV</sequence>
<feature type="compositionally biased region" description="Polar residues" evidence="1">
    <location>
        <begin position="632"/>
        <end position="645"/>
    </location>
</feature>